<dbReference type="PROSITE" id="PS51257">
    <property type="entry name" value="PROKAR_LIPOPROTEIN"/>
    <property type="match status" value="1"/>
</dbReference>
<protein>
    <submittedName>
        <fullName evidence="2">Uncharacterized protein DUF3261</fullName>
    </submittedName>
</protein>
<gene>
    <name evidence="2" type="ORF">IP93_00468</name>
</gene>
<comment type="caution">
    <text evidence="2">The sequence shown here is derived from an EMBL/GenBank/DDBJ whole genome shotgun (WGS) entry which is preliminary data.</text>
</comment>
<evidence type="ECO:0000256" key="1">
    <source>
        <dbReference type="SAM" id="SignalP"/>
    </source>
</evidence>
<keyword evidence="3" id="KW-1185">Reference proteome</keyword>
<feature type="signal peptide" evidence="1">
    <location>
        <begin position="1"/>
        <end position="20"/>
    </location>
</feature>
<dbReference type="Proteomes" id="UP000316471">
    <property type="component" value="Unassembled WGS sequence"/>
</dbReference>
<evidence type="ECO:0000313" key="3">
    <source>
        <dbReference type="Proteomes" id="UP000316471"/>
    </source>
</evidence>
<name>A0A562M052_9GAMM</name>
<dbReference type="InterPro" id="IPR021675">
    <property type="entry name" value="DUF3261"/>
</dbReference>
<dbReference type="AlphaFoldDB" id="A0A562M052"/>
<dbReference type="EMBL" id="VLKP01000002">
    <property type="protein sequence ID" value="TWI13306.1"/>
    <property type="molecule type" value="Genomic_DNA"/>
</dbReference>
<feature type="chain" id="PRO_5021900216" evidence="1">
    <location>
        <begin position="21"/>
        <end position="192"/>
    </location>
</feature>
<evidence type="ECO:0000313" key="2">
    <source>
        <dbReference type="EMBL" id="TWI13306.1"/>
    </source>
</evidence>
<dbReference type="Pfam" id="PF11659">
    <property type="entry name" value="DUF3261"/>
    <property type="match status" value="1"/>
</dbReference>
<proteinExistence type="predicted"/>
<reference evidence="2 3" key="1">
    <citation type="journal article" date="2015" name="Stand. Genomic Sci.">
        <title>Genomic Encyclopedia of Bacterial and Archaeal Type Strains, Phase III: the genomes of soil and plant-associated and newly described type strains.</title>
        <authorList>
            <person name="Whitman W.B."/>
            <person name="Woyke T."/>
            <person name="Klenk H.P."/>
            <person name="Zhou Y."/>
            <person name="Lilburn T.G."/>
            <person name="Beck B.J."/>
            <person name="De Vos P."/>
            <person name="Vandamme P."/>
            <person name="Eisen J.A."/>
            <person name="Garrity G."/>
            <person name="Hugenholtz P."/>
            <person name="Kyrpides N.C."/>
        </authorList>
    </citation>
    <scope>NUCLEOTIDE SEQUENCE [LARGE SCALE GENOMIC DNA]</scope>
    <source>
        <strain evidence="2 3">CGMCC 1.10136</strain>
    </source>
</reference>
<organism evidence="2 3">
    <name type="scientific">Aerolutibacter ruishenii</name>
    <dbReference type="NCBI Taxonomy" id="686800"/>
    <lineage>
        <taxon>Bacteria</taxon>
        <taxon>Pseudomonadati</taxon>
        <taxon>Pseudomonadota</taxon>
        <taxon>Gammaproteobacteria</taxon>
        <taxon>Lysobacterales</taxon>
        <taxon>Lysobacteraceae</taxon>
        <taxon>Aerolutibacter</taxon>
    </lineage>
</organism>
<keyword evidence="1" id="KW-0732">Signal</keyword>
<dbReference type="OrthoDB" id="6228084at2"/>
<dbReference type="RefSeq" id="WP_144811561.1">
    <property type="nucleotide sequence ID" value="NZ_VLKP01000002.1"/>
</dbReference>
<accession>A0A562M052</accession>
<sequence length="192" mass="20885">MRRLIAALLAVLVLAACAHAPPRPAIELPPLRLSPASLGREVAVQQQLHFSFGTQARDMDALLEVEAGEVRLVVQAMGQAGVRLFWDGQALRQQRAAWLPPAVRAERVLDDLQFALWPVDAIRRALPPGWTLHEAGDVRQLMHDGRAWLSVARGEAGGLRLENLAEGYRLDIATIASEDATPGSQSAEGGRR</sequence>